<reference evidence="2 3" key="1">
    <citation type="journal article" date="2015" name="Parasit. Vectors">
        <title>Draft genome of the scabies mite.</title>
        <authorList>
            <person name="Rider S.D.Jr."/>
            <person name="Morgan M.S."/>
            <person name="Arlian L.G."/>
        </authorList>
    </citation>
    <scope>NUCLEOTIDE SEQUENCE [LARGE SCALE GENOMIC DNA]</scope>
    <source>
        <strain evidence="2">Arlian Lab</strain>
    </source>
</reference>
<dbReference type="VEuPathDB" id="VectorBase:SSCA006171"/>
<dbReference type="AlphaFoldDB" id="A0A132AN22"/>
<evidence type="ECO:0000256" key="1">
    <source>
        <dbReference type="SAM" id="MobiDB-lite"/>
    </source>
</evidence>
<feature type="compositionally biased region" description="Acidic residues" evidence="1">
    <location>
        <begin position="41"/>
        <end position="50"/>
    </location>
</feature>
<comment type="caution">
    <text evidence="2">The sequence shown here is derived from an EMBL/GenBank/DDBJ whole genome shotgun (WGS) entry which is preliminary data.</text>
</comment>
<feature type="non-terminal residue" evidence="2">
    <location>
        <position position="62"/>
    </location>
</feature>
<gene>
    <name evidence="2" type="ORF">QR98_0106460</name>
</gene>
<dbReference type="OrthoDB" id="6159439at2759"/>
<evidence type="ECO:0000313" key="2">
    <source>
        <dbReference type="EMBL" id="KPM12065.1"/>
    </source>
</evidence>
<evidence type="ECO:0000313" key="3">
    <source>
        <dbReference type="Proteomes" id="UP000616769"/>
    </source>
</evidence>
<organism evidence="2 3">
    <name type="scientific">Sarcoptes scabiei</name>
    <name type="common">Itch mite</name>
    <name type="synonym">Acarus scabiei</name>
    <dbReference type="NCBI Taxonomy" id="52283"/>
    <lineage>
        <taxon>Eukaryota</taxon>
        <taxon>Metazoa</taxon>
        <taxon>Ecdysozoa</taxon>
        <taxon>Arthropoda</taxon>
        <taxon>Chelicerata</taxon>
        <taxon>Arachnida</taxon>
        <taxon>Acari</taxon>
        <taxon>Acariformes</taxon>
        <taxon>Sarcoptiformes</taxon>
        <taxon>Astigmata</taxon>
        <taxon>Psoroptidia</taxon>
        <taxon>Sarcoptoidea</taxon>
        <taxon>Sarcoptidae</taxon>
        <taxon>Sarcoptinae</taxon>
        <taxon>Sarcoptes</taxon>
    </lineage>
</organism>
<feature type="region of interest" description="Disordered" evidence="1">
    <location>
        <begin position="1"/>
        <end position="62"/>
    </location>
</feature>
<sequence>MTMSTKIKALIKQKNGEDSDEDVDKHRENLERDRDNVSGNDCEELIDDSNDQNSRISEKETI</sequence>
<accession>A0A132AN22</accession>
<dbReference type="EMBL" id="JXLN01018725">
    <property type="protein sequence ID" value="KPM12065.1"/>
    <property type="molecule type" value="Genomic_DNA"/>
</dbReference>
<protein>
    <submittedName>
        <fullName evidence="2">Uncharacterized protein</fullName>
    </submittedName>
</protein>
<feature type="compositionally biased region" description="Basic and acidic residues" evidence="1">
    <location>
        <begin position="23"/>
        <end position="36"/>
    </location>
</feature>
<name>A0A132AN22_SARSC</name>
<dbReference type="Proteomes" id="UP000616769">
    <property type="component" value="Unassembled WGS sequence"/>
</dbReference>
<proteinExistence type="predicted"/>